<dbReference type="AlphaFoldDB" id="A0A2N0QN28"/>
<dbReference type="EMBL" id="LLXH01005726">
    <property type="protein sequence ID" value="PKC52459.1"/>
    <property type="molecule type" value="Genomic_DNA"/>
</dbReference>
<dbReference type="Proteomes" id="UP000232688">
    <property type="component" value="Unassembled WGS sequence"/>
</dbReference>
<dbReference type="VEuPathDB" id="FungiDB:FUN_009320"/>
<evidence type="ECO:0000313" key="2">
    <source>
        <dbReference type="Proteomes" id="UP000232688"/>
    </source>
</evidence>
<feature type="non-terminal residue" evidence="1">
    <location>
        <position position="289"/>
    </location>
</feature>
<sequence>MFWNNGLQIGRIFDEEKKGEEYIIRHYIVTSDKQSIYMEVQTCSGCNFANDTRESKKWLLKLKTSNMFLVGEKTKNFTDKFEKNKTLVLPKTQYVDIFQIMEINQQLNLNPQYYQSYGLKVYNEFSESKYGSAKNIGTDKAESIFGFKNSRITILTKDKSLIETYNNYRINNFFSLTSRQIFKLKHHNYMWIIIFEIIKTLSLDDNILLVLNIKTTSLSLIKFFPNWNGVPIELSLRKFLKIYTNIFNLEQFLNLNRNYKYRKLQVDWEITFYLLQGDQGTMHTDFYES</sequence>
<comment type="caution">
    <text evidence="1">The sequence shown here is derived from an EMBL/GenBank/DDBJ whole genome shotgun (WGS) entry which is preliminary data.</text>
</comment>
<evidence type="ECO:0000313" key="1">
    <source>
        <dbReference type="EMBL" id="PKC52459.1"/>
    </source>
</evidence>
<protein>
    <submittedName>
        <fullName evidence="1">Uncharacterized protein</fullName>
    </submittedName>
</protein>
<dbReference type="VEuPathDB" id="FungiDB:RhiirA1_543491"/>
<organism evidence="1 2">
    <name type="scientific">Rhizophagus irregularis</name>
    <dbReference type="NCBI Taxonomy" id="588596"/>
    <lineage>
        <taxon>Eukaryota</taxon>
        <taxon>Fungi</taxon>
        <taxon>Fungi incertae sedis</taxon>
        <taxon>Mucoromycota</taxon>
        <taxon>Glomeromycotina</taxon>
        <taxon>Glomeromycetes</taxon>
        <taxon>Glomerales</taxon>
        <taxon>Glomeraceae</taxon>
        <taxon>Rhizophagus</taxon>
    </lineage>
</organism>
<dbReference type="VEuPathDB" id="FungiDB:FUN_009321"/>
<dbReference type="VEuPathDB" id="FungiDB:RhiirFUN_023990"/>
<gene>
    <name evidence="1" type="ORF">RhiirA1_543491</name>
</gene>
<reference evidence="1 2" key="1">
    <citation type="submission" date="2017-10" db="EMBL/GenBank/DDBJ databases">
        <title>Extensive intraspecific genome diversity in a model arbuscular mycorrhizal fungus.</title>
        <authorList>
            <person name="Chen E.C.H."/>
            <person name="Morin E."/>
            <person name="Baudet D."/>
            <person name="Noel J."/>
            <person name="Ndikumana S."/>
            <person name="Charron P."/>
            <person name="St-Onge C."/>
            <person name="Giorgi J."/>
            <person name="Grigoriev I.V."/>
            <person name="Roux C."/>
            <person name="Martin F.M."/>
            <person name="Corradi N."/>
        </authorList>
    </citation>
    <scope>NUCLEOTIDE SEQUENCE [LARGE SCALE GENOMIC DNA]</scope>
    <source>
        <strain evidence="1 2">A1</strain>
    </source>
</reference>
<proteinExistence type="predicted"/>
<name>A0A2N0QN28_9GLOM</name>
<accession>A0A2N0QN28</accession>
<reference evidence="1 2" key="2">
    <citation type="submission" date="2017-10" db="EMBL/GenBank/DDBJ databases">
        <title>Genome analyses suggest a sexual origin of heterokaryosis in a supposedly ancient asexual fungus.</title>
        <authorList>
            <person name="Corradi N."/>
            <person name="Sedzielewska K."/>
            <person name="Noel J."/>
            <person name="Charron P."/>
            <person name="Farinelli L."/>
            <person name="Marton T."/>
            <person name="Kruger M."/>
            <person name="Pelin A."/>
            <person name="Brachmann A."/>
            <person name="Corradi N."/>
        </authorList>
    </citation>
    <scope>NUCLEOTIDE SEQUENCE [LARGE SCALE GENOMIC DNA]</scope>
    <source>
        <strain evidence="1 2">A1</strain>
    </source>
</reference>